<proteinExistence type="predicted"/>
<reference evidence="1 2" key="1">
    <citation type="journal article" date="2013" name="Genome Announc.">
        <title>Draft Genome Sequence of the Lignocellulose Decomposer Thermobifida fusca Strain TM51.</title>
        <authorList>
            <person name="Toth A."/>
            <person name="Barna T."/>
            <person name="Nagy I."/>
            <person name="Horvath B."/>
            <person name="Nagy I."/>
            <person name="Tancsics A."/>
            <person name="Kriszt B."/>
            <person name="Baka E."/>
            <person name="Fekete C."/>
            <person name="Kukolya J."/>
        </authorList>
    </citation>
    <scope>NUCLEOTIDE SEQUENCE [LARGE SCALE GENOMIC DNA]</scope>
    <source>
        <strain evidence="1 2">TM51</strain>
    </source>
</reference>
<sequence>MDEPAERVGVSDRVVRAGAQPERNIVVEASDEELGHLFGTREVVLGCATAAEPRPRMGHSG</sequence>
<organism evidence="1 2">
    <name type="scientific">Thermobifida fusca TM51</name>
    <dbReference type="NCBI Taxonomy" id="1169414"/>
    <lineage>
        <taxon>Bacteria</taxon>
        <taxon>Bacillati</taxon>
        <taxon>Actinomycetota</taxon>
        <taxon>Actinomycetes</taxon>
        <taxon>Streptosporangiales</taxon>
        <taxon>Nocardiopsidaceae</taxon>
        <taxon>Thermobifida</taxon>
    </lineage>
</organism>
<gene>
    <name evidence="1" type="ORF">TM51_11616</name>
</gene>
<dbReference type="EMBL" id="AOSG01000062">
    <property type="protein sequence ID" value="EOR70642.1"/>
    <property type="molecule type" value="Genomic_DNA"/>
</dbReference>
<accession>A0A9P2T8W1</accession>
<name>A0A9P2T8W1_THEFU</name>
<keyword evidence="2" id="KW-1185">Reference proteome</keyword>
<comment type="caution">
    <text evidence="1">The sequence shown here is derived from an EMBL/GenBank/DDBJ whole genome shotgun (WGS) entry which is preliminary data.</text>
</comment>
<protein>
    <submittedName>
        <fullName evidence="1">Uncharacterized protein</fullName>
    </submittedName>
</protein>
<evidence type="ECO:0000313" key="2">
    <source>
        <dbReference type="Proteomes" id="UP000014184"/>
    </source>
</evidence>
<dbReference type="Proteomes" id="UP000014184">
    <property type="component" value="Unassembled WGS sequence"/>
</dbReference>
<evidence type="ECO:0000313" key="1">
    <source>
        <dbReference type="EMBL" id="EOR70642.1"/>
    </source>
</evidence>
<dbReference type="AlphaFoldDB" id="A0A9P2T8W1"/>